<dbReference type="AlphaFoldDB" id="A0A935UE67"/>
<gene>
    <name evidence="2" type="ORF">IPJ27_01935</name>
</gene>
<evidence type="ECO:0000259" key="1">
    <source>
        <dbReference type="PROSITE" id="PS50075"/>
    </source>
</evidence>
<name>A0A935UE67_9PROT</name>
<dbReference type="PROSITE" id="PS50075">
    <property type="entry name" value="CARRIER"/>
    <property type="match status" value="1"/>
</dbReference>
<dbReference type="InterPro" id="IPR009081">
    <property type="entry name" value="PP-bd_ACP"/>
</dbReference>
<feature type="domain" description="Carrier" evidence="1">
    <location>
        <begin position="6"/>
        <end position="82"/>
    </location>
</feature>
<comment type="caution">
    <text evidence="2">The sequence shown here is derived from an EMBL/GenBank/DDBJ whole genome shotgun (WGS) entry which is preliminary data.</text>
</comment>
<dbReference type="InterPro" id="IPR036736">
    <property type="entry name" value="ACP-like_sf"/>
</dbReference>
<protein>
    <submittedName>
        <fullName evidence="2">Acyl carrier protein</fullName>
    </submittedName>
</protein>
<sequence>MTQKHEQIRTEVLAIVRRLAPEVDPARIIPDKPLRTQIDLDSMDWLNVLETIHEKLGVNIPETDYGKVVTLDGIVAYLAEKIPAAPEE</sequence>
<dbReference type="Pfam" id="PF00550">
    <property type="entry name" value="PP-binding"/>
    <property type="match status" value="1"/>
</dbReference>
<reference evidence="2 3" key="1">
    <citation type="submission" date="2020-10" db="EMBL/GenBank/DDBJ databases">
        <title>Connecting structure to function with the recovery of over 1000 high-quality activated sludge metagenome-assembled genomes encoding full-length rRNA genes using long-read sequencing.</title>
        <authorList>
            <person name="Singleton C.M."/>
            <person name="Petriglieri F."/>
            <person name="Kristensen J.M."/>
            <person name="Kirkegaard R.H."/>
            <person name="Michaelsen T.Y."/>
            <person name="Andersen M.H."/>
            <person name="Karst S.M."/>
            <person name="Dueholm M.S."/>
            <person name="Nielsen P.H."/>
            <person name="Albertsen M."/>
        </authorList>
    </citation>
    <scope>NUCLEOTIDE SEQUENCE [LARGE SCALE GENOMIC DNA]</scope>
    <source>
        <strain evidence="2">EsbW_18-Q3-R4-48_BATAC.285</strain>
    </source>
</reference>
<evidence type="ECO:0000313" key="2">
    <source>
        <dbReference type="EMBL" id="MBK7673611.1"/>
    </source>
</evidence>
<evidence type="ECO:0000313" key="3">
    <source>
        <dbReference type="Proteomes" id="UP000697998"/>
    </source>
</evidence>
<dbReference type="Proteomes" id="UP000697998">
    <property type="component" value="Unassembled WGS sequence"/>
</dbReference>
<accession>A0A935UE67</accession>
<dbReference type="SUPFAM" id="SSF47336">
    <property type="entry name" value="ACP-like"/>
    <property type="match status" value="1"/>
</dbReference>
<dbReference type="Gene3D" id="1.10.1200.10">
    <property type="entry name" value="ACP-like"/>
    <property type="match status" value="1"/>
</dbReference>
<organism evidence="2 3">
    <name type="scientific">Candidatus Accumulibacter proximus</name>
    <dbReference type="NCBI Taxonomy" id="2954385"/>
    <lineage>
        <taxon>Bacteria</taxon>
        <taxon>Pseudomonadati</taxon>
        <taxon>Pseudomonadota</taxon>
        <taxon>Betaproteobacteria</taxon>
        <taxon>Candidatus Accumulibacter</taxon>
    </lineage>
</organism>
<proteinExistence type="predicted"/>
<dbReference type="EMBL" id="JADJMH010000001">
    <property type="protein sequence ID" value="MBK7673611.1"/>
    <property type="molecule type" value="Genomic_DNA"/>
</dbReference>